<evidence type="ECO:0000313" key="1">
    <source>
        <dbReference type="EMBL" id="CAA9247883.1"/>
    </source>
</evidence>
<proteinExistence type="predicted"/>
<name>A0A6J4IDG8_9CHLR</name>
<gene>
    <name evidence="1" type="ORF">AVDCRST_MAG93-1606</name>
</gene>
<reference evidence="1" key="1">
    <citation type="submission" date="2020-02" db="EMBL/GenBank/DDBJ databases">
        <authorList>
            <person name="Meier V. D."/>
        </authorList>
    </citation>
    <scope>NUCLEOTIDE SEQUENCE</scope>
    <source>
        <strain evidence="1">AVDCRST_MAG93</strain>
    </source>
</reference>
<organism evidence="1">
    <name type="scientific">uncultured Chloroflexia bacterium</name>
    <dbReference type="NCBI Taxonomy" id="1672391"/>
    <lineage>
        <taxon>Bacteria</taxon>
        <taxon>Bacillati</taxon>
        <taxon>Chloroflexota</taxon>
        <taxon>Chloroflexia</taxon>
        <taxon>environmental samples</taxon>
    </lineage>
</organism>
<accession>A0A6J4IDG8</accession>
<dbReference type="EMBL" id="CADCTR010000545">
    <property type="protein sequence ID" value="CAA9247883.1"/>
    <property type="molecule type" value="Genomic_DNA"/>
</dbReference>
<dbReference type="AlphaFoldDB" id="A0A6J4IDG8"/>
<protein>
    <submittedName>
        <fullName evidence="1">Uncharacterized protein</fullName>
    </submittedName>
</protein>
<sequence>MGETREMCIYVALLNEGVDVWRPVKAMHQGMDVYKIVSQNPAPDDETWEFQHGDCVRCEVRTSASGETRLTAVARADDCQ</sequence>